<gene>
    <name evidence="5" type="ORF">QIT00_26270</name>
</gene>
<dbReference type="PROSITE" id="PS51635">
    <property type="entry name" value="PNPLA"/>
    <property type="match status" value="1"/>
</dbReference>
<accession>A0ABT6T2C2</accession>
<evidence type="ECO:0000256" key="1">
    <source>
        <dbReference type="ARBA" id="ARBA00023098"/>
    </source>
</evidence>
<evidence type="ECO:0000256" key="3">
    <source>
        <dbReference type="SAM" id="MobiDB-lite"/>
    </source>
</evidence>
<proteinExistence type="predicted"/>
<keyword evidence="2" id="KW-0378">Hydrolase</keyword>
<keyword evidence="2" id="KW-0442">Lipid degradation</keyword>
<evidence type="ECO:0000313" key="5">
    <source>
        <dbReference type="EMBL" id="MDI3422016.1"/>
    </source>
</evidence>
<dbReference type="RefSeq" id="WP_282537881.1">
    <property type="nucleotide sequence ID" value="NZ_JASCIS010000031.1"/>
</dbReference>
<evidence type="ECO:0000313" key="6">
    <source>
        <dbReference type="Proteomes" id="UP001237105"/>
    </source>
</evidence>
<feature type="region of interest" description="Disordered" evidence="3">
    <location>
        <begin position="256"/>
        <end position="280"/>
    </location>
</feature>
<dbReference type="SUPFAM" id="SSF52151">
    <property type="entry name" value="FabD/lysophospholipase-like"/>
    <property type="match status" value="1"/>
</dbReference>
<keyword evidence="6" id="KW-1185">Reference proteome</keyword>
<feature type="short sequence motif" description="GXSXG" evidence="2">
    <location>
        <begin position="41"/>
        <end position="45"/>
    </location>
</feature>
<dbReference type="Proteomes" id="UP001237105">
    <property type="component" value="Unassembled WGS sequence"/>
</dbReference>
<name>A0ABT6T2C2_9ACTN</name>
<keyword evidence="1 2" id="KW-0443">Lipid metabolism</keyword>
<dbReference type="EMBL" id="JASCIS010000031">
    <property type="protein sequence ID" value="MDI3422016.1"/>
    <property type="molecule type" value="Genomic_DNA"/>
</dbReference>
<feature type="short sequence motif" description="DGA/G" evidence="2">
    <location>
        <begin position="184"/>
        <end position="186"/>
    </location>
</feature>
<reference evidence="5 6" key="1">
    <citation type="submission" date="2023-05" db="EMBL/GenBank/DDBJ databases">
        <title>Draft genome sequence of Streptomyces sp. B-S-A12 isolated from a cave soil in Thailand.</title>
        <authorList>
            <person name="Chamroensaksri N."/>
            <person name="Muangham S."/>
        </authorList>
    </citation>
    <scope>NUCLEOTIDE SEQUENCE [LARGE SCALE GENOMIC DNA]</scope>
    <source>
        <strain evidence="5 6">B-S-A12</strain>
    </source>
</reference>
<feature type="active site" description="Nucleophile" evidence="2">
    <location>
        <position position="43"/>
    </location>
</feature>
<dbReference type="InterPro" id="IPR002641">
    <property type="entry name" value="PNPLA_dom"/>
</dbReference>
<feature type="active site" description="Proton acceptor" evidence="2">
    <location>
        <position position="184"/>
    </location>
</feature>
<dbReference type="InterPro" id="IPR016035">
    <property type="entry name" value="Acyl_Trfase/lysoPLipase"/>
</dbReference>
<comment type="caution">
    <text evidence="2">Lacks conserved residue(s) required for the propagation of feature annotation.</text>
</comment>
<dbReference type="Gene3D" id="3.40.1090.10">
    <property type="entry name" value="Cytosolic phospholipase A2 catalytic domain"/>
    <property type="match status" value="2"/>
</dbReference>
<evidence type="ECO:0000259" key="4">
    <source>
        <dbReference type="PROSITE" id="PS51635"/>
    </source>
</evidence>
<protein>
    <submittedName>
        <fullName evidence="5">Patatin-like phospholipase family protein</fullName>
    </submittedName>
</protein>
<feature type="domain" description="PNPLA" evidence="4">
    <location>
        <begin position="7"/>
        <end position="197"/>
    </location>
</feature>
<organism evidence="5 6">
    <name type="scientific">Streptomyces luteolus</name>
    <dbReference type="NCBI Taxonomy" id="3043615"/>
    <lineage>
        <taxon>Bacteria</taxon>
        <taxon>Bacillati</taxon>
        <taxon>Actinomycetota</taxon>
        <taxon>Actinomycetes</taxon>
        <taxon>Kitasatosporales</taxon>
        <taxon>Streptomycetaceae</taxon>
        <taxon>Streptomyces</taxon>
    </lineage>
</organism>
<evidence type="ECO:0000256" key="2">
    <source>
        <dbReference type="PROSITE-ProRule" id="PRU01161"/>
    </source>
</evidence>
<dbReference type="Pfam" id="PF01734">
    <property type="entry name" value="Patatin"/>
    <property type="match status" value="1"/>
</dbReference>
<comment type="caution">
    <text evidence="5">The sequence shown here is derived from an EMBL/GenBank/DDBJ whole genome shotgun (WGS) entry which is preliminary data.</text>
</comment>
<sequence length="280" mass="28920">MEGTALVLGGGGPVGGAWLAGVLAGLADGGVDLGTAEVVIGASAGAIFGARLASGETPRSMYERQLTGADRIELHVSAARTFRFLWAALGSRDPERSVRRLGRAALAARTVPEAEVFDALRPLLHGVEDWPGRALRVAVVDAASGGLAHFDRDSGVSLARALAASCAVPLIWPPVTALGRRWMDGGSRATTPFGLAHGYRRVLAVSPIPTAVGPHPHARRQADELAAEGTAVSLLVPDRAARRAMGRDMTADHRRADAAHAGHRQGVEMAGPVAELVSGG</sequence>